<gene>
    <name evidence="1" type="ORF">QFW96_29665</name>
</gene>
<evidence type="ECO:0000313" key="2">
    <source>
        <dbReference type="Proteomes" id="UP001237595"/>
    </source>
</evidence>
<name>A0ABT6PXS8_9PSEU</name>
<sequence length="63" mass="7300">MLTDRDIAMRMRGVIRSFEIALPDVVDGWYSAEDYERLASYLDNTARAMRSRTADLVIDAEWT</sequence>
<dbReference type="RefSeq" id="WP_281459058.1">
    <property type="nucleotide sequence ID" value="NZ_JASAOF010000037.1"/>
</dbReference>
<proteinExistence type="predicted"/>
<keyword evidence="2" id="KW-1185">Reference proteome</keyword>
<dbReference type="Proteomes" id="UP001237595">
    <property type="component" value="Unassembled WGS sequence"/>
</dbReference>
<organism evidence="1 2">
    <name type="scientific">Saccharopolyspora ipomoeae</name>
    <dbReference type="NCBI Taxonomy" id="3042027"/>
    <lineage>
        <taxon>Bacteria</taxon>
        <taxon>Bacillati</taxon>
        <taxon>Actinomycetota</taxon>
        <taxon>Actinomycetes</taxon>
        <taxon>Pseudonocardiales</taxon>
        <taxon>Pseudonocardiaceae</taxon>
        <taxon>Saccharopolyspora</taxon>
    </lineage>
</organism>
<protein>
    <submittedName>
        <fullName evidence="1">Uncharacterized protein</fullName>
    </submittedName>
</protein>
<reference evidence="1 2" key="1">
    <citation type="submission" date="2023-04" db="EMBL/GenBank/DDBJ databases">
        <title>Draft genome sequence of Saccharopolyspora sp. TS4A08 isolated from sweet potato rhizospheric soil.</title>
        <authorList>
            <person name="Suksaard P."/>
            <person name="Duangmal K."/>
        </authorList>
    </citation>
    <scope>NUCLEOTIDE SEQUENCE [LARGE SCALE GENOMIC DNA]</scope>
    <source>
        <strain evidence="1 2">TS4A08</strain>
    </source>
</reference>
<dbReference type="EMBL" id="JASAOF010000037">
    <property type="protein sequence ID" value="MDI2032821.1"/>
    <property type="molecule type" value="Genomic_DNA"/>
</dbReference>
<evidence type="ECO:0000313" key="1">
    <source>
        <dbReference type="EMBL" id="MDI2032821.1"/>
    </source>
</evidence>
<comment type="caution">
    <text evidence="1">The sequence shown here is derived from an EMBL/GenBank/DDBJ whole genome shotgun (WGS) entry which is preliminary data.</text>
</comment>
<accession>A0ABT6PXS8</accession>